<name>A0ABQ3YGG8_9ACTN</name>
<evidence type="ECO:0000256" key="2">
    <source>
        <dbReference type="ARBA" id="ARBA00023315"/>
    </source>
</evidence>
<keyword evidence="2" id="KW-0012">Acyltransferase</keyword>
<evidence type="ECO:0000259" key="4">
    <source>
        <dbReference type="PROSITE" id="PS51186"/>
    </source>
</evidence>
<dbReference type="PANTHER" id="PTHR43877:SF2">
    <property type="entry name" value="AMINOALKYLPHOSPHONATE N-ACETYLTRANSFERASE-RELATED"/>
    <property type="match status" value="1"/>
</dbReference>
<evidence type="ECO:0000259" key="3">
    <source>
        <dbReference type="PROSITE" id="PS50995"/>
    </source>
</evidence>
<keyword evidence="1" id="KW-0808">Transferase</keyword>
<dbReference type="InterPro" id="IPR036388">
    <property type="entry name" value="WH-like_DNA-bd_sf"/>
</dbReference>
<protein>
    <submittedName>
        <fullName evidence="5">Transcriptional regulator, MarR family protein</fullName>
    </submittedName>
</protein>
<accession>A0ABQ3YGG8</accession>
<dbReference type="Pfam" id="PF00583">
    <property type="entry name" value="Acetyltransf_1"/>
    <property type="match status" value="1"/>
</dbReference>
<dbReference type="InterPro" id="IPR000835">
    <property type="entry name" value="HTH_MarR-typ"/>
</dbReference>
<keyword evidence="6" id="KW-1185">Reference proteome</keyword>
<dbReference type="SUPFAM" id="SSF55729">
    <property type="entry name" value="Acyl-CoA N-acyltransferases (Nat)"/>
    <property type="match status" value="1"/>
</dbReference>
<dbReference type="InterPro" id="IPR050832">
    <property type="entry name" value="Bact_Acetyltransf"/>
</dbReference>
<evidence type="ECO:0000313" key="5">
    <source>
        <dbReference type="EMBL" id="GID79082.1"/>
    </source>
</evidence>
<gene>
    <name evidence="5" type="ORF">Ade02nite_77230</name>
</gene>
<reference evidence="5 6" key="1">
    <citation type="submission" date="2021-01" db="EMBL/GenBank/DDBJ databases">
        <title>Whole genome shotgun sequence of Actinoplanes deccanensis NBRC 13994.</title>
        <authorList>
            <person name="Komaki H."/>
            <person name="Tamura T."/>
        </authorList>
    </citation>
    <scope>NUCLEOTIDE SEQUENCE [LARGE SCALE GENOMIC DNA]</scope>
    <source>
        <strain evidence="5 6">NBRC 13994</strain>
    </source>
</reference>
<dbReference type="InterPro" id="IPR000182">
    <property type="entry name" value="GNAT_dom"/>
</dbReference>
<dbReference type="RefSeq" id="WP_203774823.1">
    <property type="nucleotide sequence ID" value="NZ_BAAABO010000057.1"/>
</dbReference>
<feature type="domain" description="N-acetyltransferase" evidence="4">
    <location>
        <begin position="143"/>
        <end position="286"/>
    </location>
</feature>
<organism evidence="5 6">
    <name type="scientific">Paractinoplanes deccanensis</name>
    <dbReference type="NCBI Taxonomy" id="113561"/>
    <lineage>
        <taxon>Bacteria</taxon>
        <taxon>Bacillati</taxon>
        <taxon>Actinomycetota</taxon>
        <taxon>Actinomycetes</taxon>
        <taxon>Micromonosporales</taxon>
        <taxon>Micromonosporaceae</taxon>
        <taxon>Paractinoplanes</taxon>
    </lineage>
</organism>
<proteinExistence type="predicted"/>
<dbReference type="Gene3D" id="3.40.630.30">
    <property type="match status" value="1"/>
</dbReference>
<dbReference type="Proteomes" id="UP000609879">
    <property type="component" value="Unassembled WGS sequence"/>
</dbReference>
<dbReference type="Pfam" id="PF12802">
    <property type="entry name" value="MarR_2"/>
    <property type="match status" value="1"/>
</dbReference>
<evidence type="ECO:0000256" key="1">
    <source>
        <dbReference type="ARBA" id="ARBA00022679"/>
    </source>
</evidence>
<dbReference type="PROSITE" id="PS51186">
    <property type="entry name" value="GNAT"/>
    <property type="match status" value="1"/>
</dbReference>
<dbReference type="InterPro" id="IPR016181">
    <property type="entry name" value="Acyl_CoA_acyltransferase"/>
</dbReference>
<sequence>MDQIELVRDFNRYYTRRIGVLTDHYLGQDRPLGEARLLFEIGDGADLRDLRARLGLDSGYLSRLLRSLTRQGLVSVTPRPGDARVRTATLTEDGRRELADLDERSRRSVAGLLEPLTLVQRDRLVEAQTEIHRLLRLAAISLTAVADSAPEARFCLRAYAAELSTRFPEGYDRAALLPPGTLGDGTFLVAREEGEPVGCGLWQRSAPGLAEIRHLWVSAAARGLGLGRRLLTGLEADAATRGVTTLRLGTHAVLTEAIALYRSAGYREIAPYDDSPYNQVAFEKSL</sequence>
<dbReference type="SMART" id="SM00347">
    <property type="entry name" value="HTH_MARR"/>
    <property type="match status" value="1"/>
</dbReference>
<comment type="caution">
    <text evidence="5">The sequence shown here is derived from an EMBL/GenBank/DDBJ whole genome shotgun (WGS) entry which is preliminary data.</text>
</comment>
<dbReference type="PANTHER" id="PTHR43877">
    <property type="entry name" value="AMINOALKYLPHOSPHONATE N-ACETYLTRANSFERASE-RELATED-RELATED"/>
    <property type="match status" value="1"/>
</dbReference>
<dbReference type="Gene3D" id="1.10.10.10">
    <property type="entry name" value="Winged helix-like DNA-binding domain superfamily/Winged helix DNA-binding domain"/>
    <property type="match status" value="1"/>
</dbReference>
<dbReference type="PROSITE" id="PS50995">
    <property type="entry name" value="HTH_MARR_2"/>
    <property type="match status" value="1"/>
</dbReference>
<dbReference type="EMBL" id="BOMI01000157">
    <property type="protein sequence ID" value="GID79082.1"/>
    <property type="molecule type" value="Genomic_DNA"/>
</dbReference>
<feature type="domain" description="HTH marR-type" evidence="3">
    <location>
        <begin position="1"/>
        <end position="139"/>
    </location>
</feature>
<dbReference type="InterPro" id="IPR036390">
    <property type="entry name" value="WH_DNA-bd_sf"/>
</dbReference>
<evidence type="ECO:0000313" key="6">
    <source>
        <dbReference type="Proteomes" id="UP000609879"/>
    </source>
</evidence>
<dbReference type="SUPFAM" id="SSF46785">
    <property type="entry name" value="Winged helix' DNA-binding domain"/>
    <property type="match status" value="1"/>
</dbReference>